<proteinExistence type="predicted"/>
<evidence type="ECO:0000313" key="1">
    <source>
        <dbReference type="EMBL" id="KKL92081.1"/>
    </source>
</evidence>
<protein>
    <submittedName>
        <fullName evidence="1">Uncharacterized protein</fullName>
    </submittedName>
</protein>
<dbReference type="AlphaFoldDB" id="A0A0F9GNI2"/>
<name>A0A0F9GNI2_9ZZZZ</name>
<comment type="caution">
    <text evidence="1">The sequence shown here is derived from an EMBL/GenBank/DDBJ whole genome shotgun (WGS) entry which is preliminary data.</text>
</comment>
<reference evidence="1" key="1">
    <citation type="journal article" date="2015" name="Nature">
        <title>Complex archaea that bridge the gap between prokaryotes and eukaryotes.</title>
        <authorList>
            <person name="Spang A."/>
            <person name="Saw J.H."/>
            <person name="Jorgensen S.L."/>
            <person name="Zaremba-Niedzwiedzka K."/>
            <person name="Martijn J."/>
            <person name="Lind A.E."/>
            <person name="van Eijk R."/>
            <person name="Schleper C."/>
            <person name="Guy L."/>
            <person name="Ettema T.J."/>
        </authorList>
    </citation>
    <scope>NUCLEOTIDE SEQUENCE</scope>
</reference>
<gene>
    <name evidence="1" type="ORF">LCGC14_1888250</name>
</gene>
<accession>A0A0F9GNI2</accession>
<sequence length="166" mass="19090">MTNDLDKEETEILQEFGKLGYGPPTKGALPDGWKQLSEFPEVPEKGTFYVEELSGGILLGKGWKRLEDPYSYDLLARQKAWEIASTGNPTRVLTTHRRSLNKSDLYVHCVFYRKDNKVYISYRVDDNTVVEQEIDGPYDSSGLEMQIQKQRDEECSEALRDLGYKI</sequence>
<dbReference type="EMBL" id="LAZR01019562">
    <property type="protein sequence ID" value="KKL92081.1"/>
    <property type="molecule type" value="Genomic_DNA"/>
</dbReference>
<organism evidence="1">
    <name type="scientific">marine sediment metagenome</name>
    <dbReference type="NCBI Taxonomy" id="412755"/>
    <lineage>
        <taxon>unclassified sequences</taxon>
        <taxon>metagenomes</taxon>
        <taxon>ecological metagenomes</taxon>
    </lineage>
</organism>